<evidence type="ECO:0000313" key="8">
    <source>
        <dbReference type="Proteomes" id="UP000095751"/>
    </source>
</evidence>
<feature type="domain" description="RING-type" evidence="6">
    <location>
        <begin position="107"/>
        <end position="149"/>
    </location>
</feature>
<dbReference type="SMART" id="SM00184">
    <property type="entry name" value="RING"/>
    <property type="match status" value="1"/>
</dbReference>
<dbReference type="PANTHER" id="PTHR45931">
    <property type="entry name" value="SI:CH211-59O9.10"/>
    <property type="match status" value="1"/>
</dbReference>
<feature type="compositionally biased region" description="Basic and acidic residues" evidence="5">
    <location>
        <begin position="329"/>
        <end position="338"/>
    </location>
</feature>
<feature type="region of interest" description="Disordered" evidence="5">
    <location>
        <begin position="284"/>
        <end position="338"/>
    </location>
</feature>
<keyword evidence="3" id="KW-0862">Zinc</keyword>
<sequence length="614" mass="68928">MFPNLVNNVRSAIDNAAEGVSQHFEQNRQRRSQSRRRNRSQEDLPSPPRPPPASRSVPQQEQQPPPPPPPPSAPSGRAPPASQKAIRKLPTIKVAPEDLVDENNRECCICFEENKLDDKVTRLPCAHIFHSCCIVDWLSNHSCTCPVCRYELATDYPLYEAGRIQRMAMRKPRYAMHELNRMAIPALLALYRRPVSGAVEKKDLVQSLIDEEWIDIIPTPEPVEYDIDELKSMKVGELKKTMEDAGVFFRREDVVEKIDMISIFENSGRLVLIQLEEDTIIPPHESTTNVVDDSNNKTTTNSTLPSSSSSSLSNEDVRSSPSESSFTSDVERGPDTNSKRHKVIVETIIVETVIDDSFDIEGDKATIGSPIVMFPEAEVIEENIYNQTRSASQIPPVTTEDDSAESNVTLPEQESESQNTTTPIDSARGRSDEQSETEYGGEPMDIEEQNLSSTIESFYRGTDLRGTFQHYTINDLHTLAQDLQIDLSFCIEREEMIDILVDAGVTGSPDPCALSPLMFSSWSISQLRVVASEASIDLSQCKTGNEMVEKILYAGNRERPYLRDYLRSLSPLTTKSIPDLRAISRELRIDISDCLEKDEIIQRVITKGRRLGVC</sequence>
<dbReference type="GO" id="GO:0008270">
    <property type="term" value="F:zinc ion binding"/>
    <property type="evidence" value="ECO:0007669"/>
    <property type="project" value="UniProtKB-KW"/>
</dbReference>
<name>A0A1E7FKV8_9STRA</name>
<keyword evidence="1" id="KW-0479">Metal-binding</keyword>
<reference evidence="7 8" key="1">
    <citation type="submission" date="2016-09" db="EMBL/GenBank/DDBJ databases">
        <title>Extensive genetic diversity and differential bi-allelic expression allows diatom success in the polar Southern Ocean.</title>
        <authorList>
            <consortium name="DOE Joint Genome Institute"/>
            <person name="Mock T."/>
            <person name="Otillar R.P."/>
            <person name="Strauss J."/>
            <person name="Dupont C."/>
            <person name="Frickenhaus S."/>
            <person name="Maumus F."/>
            <person name="Mcmullan M."/>
            <person name="Sanges R."/>
            <person name="Schmutz J."/>
            <person name="Toseland A."/>
            <person name="Valas R."/>
            <person name="Veluchamy A."/>
            <person name="Ward B.J."/>
            <person name="Allen A."/>
            <person name="Barry K."/>
            <person name="Falciatore A."/>
            <person name="Ferrante M."/>
            <person name="Fortunato A.E."/>
            <person name="Gloeckner G."/>
            <person name="Gruber A."/>
            <person name="Hipkin R."/>
            <person name="Janech M."/>
            <person name="Kroth P."/>
            <person name="Leese F."/>
            <person name="Lindquist E."/>
            <person name="Lyon B.R."/>
            <person name="Martin J."/>
            <person name="Mayer C."/>
            <person name="Parker M."/>
            <person name="Quesneville H."/>
            <person name="Raymond J."/>
            <person name="Uhlig C."/>
            <person name="Valentin K.U."/>
            <person name="Worden A.Z."/>
            <person name="Armbrust E.V."/>
            <person name="Bowler C."/>
            <person name="Green B."/>
            <person name="Moulton V."/>
            <person name="Van Oosterhout C."/>
            <person name="Grigoriev I."/>
        </authorList>
    </citation>
    <scope>NUCLEOTIDE SEQUENCE [LARGE SCALE GENOMIC DNA]</scope>
    <source>
        <strain evidence="7 8">CCMP1102</strain>
    </source>
</reference>
<dbReference type="GO" id="GO:0061630">
    <property type="term" value="F:ubiquitin protein ligase activity"/>
    <property type="evidence" value="ECO:0007669"/>
    <property type="project" value="TreeGrafter"/>
</dbReference>
<dbReference type="Proteomes" id="UP000095751">
    <property type="component" value="Unassembled WGS sequence"/>
</dbReference>
<feature type="region of interest" description="Disordered" evidence="5">
    <location>
        <begin position="15"/>
        <end position="90"/>
    </location>
</feature>
<evidence type="ECO:0000256" key="5">
    <source>
        <dbReference type="SAM" id="MobiDB-lite"/>
    </source>
</evidence>
<evidence type="ECO:0000256" key="3">
    <source>
        <dbReference type="ARBA" id="ARBA00022833"/>
    </source>
</evidence>
<feature type="compositionally biased region" description="Polar residues" evidence="5">
    <location>
        <begin position="387"/>
        <end position="396"/>
    </location>
</feature>
<accession>A0A1E7FKV8</accession>
<dbReference type="SUPFAM" id="SSF57850">
    <property type="entry name" value="RING/U-box"/>
    <property type="match status" value="1"/>
</dbReference>
<organism evidence="7 8">
    <name type="scientific">Fragilariopsis cylindrus CCMP1102</name>
    <dbReference type="NCBI Taxonomy" id="635003"/>
    <lineage>
        <taxon>Eukaryota</taxon>
        <taxon>Sar</taxon>
        <taxon>Stramenopiles</taxon>
        <taxon>Ochrophyta</taxon>
        <taxon>Bacillariophyta</taxon>
        <taxon>Bacillariophyceae</taxon>
        <taxon>Bacillariophycidae</taxon>
        <taxon>Bacillariales</taxon>
        <taxon>Bacillariaceae</taxon>
        <taxon>Fragilariopsis</taxon>
    </lineage>
</organism>
<evidence type="ECO:0000259" key="6">
    <source>
        <dbReference type="PROSITE" id="PS50089"/>
    </source>
</evidence>
<gene>
    <name evidence="7" type="ORF">FRACYDRAFT_260563</name>
</gene>
<dbReference type="InterPro" id="IPR001841">
    <property type="entry name" value="Znf_RING"/>
</dbReference>
<feature type="compositionally biased region" description="Low complexity" evidence="5">
    <location>
        <begin position="74"/>
        <end position="83"/>
    </location>
</feature>
<dbReference type="Pfam" id="PF13639">
    <property type="entry name" value="zf-RING_2"/>
    <property type="match status" value="1"/>
</dbReference>
<evidence type="ECO:0000256" key="4">
    <source>
        <dbReference type="PROSITE-ProRule" id="PRU00175"/>
    </source>
</evidence>
<dbReference type="PANTHER" id="PTHR45931:SF3">
    <property type="entry name" value="RING ZINC FINGER-CONTAINING PROTEIN"/>
    <property type="match status" value="1"/>
</dbReference>
<feature type="compositionally biased region" description="Low complexity" evidence="5">
    <location>
        <begin position="287"/>
        <end position="314"/>
    </location>
</feature>
<evidence type="ECO:0000313" key="7">
    <source>
        <dbReference type="EMBL" id="OEU18809.1"/>
    </source>
</evidence>
<dbReference type="InParanoid" id="A0A1E7FKV8"/>
<feature type="compositionally biased region" description="Basic residues" evidence="5">
    <location>
        <begin position="29"/>
        <end position="38"/>
    </location>
</feature>
<dbReference type="GO" id="GO:0006511">
    <property type="term" value="P:ubiquitin-dependent protein catabolic process"/>
    <property type="evidence" value="ECO:0007669"/>
    <property type="project" value="TreeGrafter"/>
</dbReference>
<proteinExistence type="predicted"/>
<dbReference type="OrthoDB" id="8062037at2759"/>
<evidence type="ECO:0000256" key="2">
    <source>
        <dbReference type="ARBA" id="ARBA00022771"/>
    </source>
</evidence>
<dbReference type="GO" id="GO:0005634">
    <property type="term" value="C:nucleus"/>
    <property type="evidence" value="ECO:0007669"/>
    <property type="project" value="TreeGrafter"/>
</dbReference>
<dbReference type="AlphaFoldDB" id="A0A1E7FKV8"/>
<dbReference type="EMBL" id="KV784356">
    <property type="protein sequence ID" value="OEU18809.1"/>
    <property type="molecule type" value="Genomic_DNA"/>
</dbReference>
<dbReference type="Gene3D" id="3.30.40.10">
    <property type="entry name" value="Zinc/RING finger domain, C3HC4 (zinc finger)"/>
    <property type="match status" value="1"/>
</dbReference>
<evidence type="ECO:0000256" key="1">
    <source>
        <dbReference type="ARBA" id="ARBA00022723"/>
    </source>
</evidence>
<keyword evidence="8" id="KW-1185">Reference proteome</keyword>
<keyword evidence="2 4" id="KW-0863">Zinc-finger</keyword>
<dbReference type="KEGG" id="fcy:FRACYDRAFT_260563"/>
<feature type="region of interest" description="Disordered" evidence="5">
    <location>
        <begin position="387"/>
        <end position="449"/>
    </location>
</feature>
<feature type="compositionally biased region" description="Pro residues" evidence="5">
    <location>
        <begin position="63"/>
        <end position="73"/>
    </location>
</feature>
<dbReference type="PROSITE" id="PS50089">
    <property type="entry name" value="ZF_RING_2"/>
    <property type="match status" value="1"/>
</dbReference>
<dbReference type="InterPro" id="IPR013083">
    <property type="entry name" value="Znf_RING/FYVE/PHD"/>
</dbReference>
<feature type="compositionally biased region" description="Polar residues" evidence="5">
    <location>
        <begin position="405"/>
        <end position="424"/>
    </location>
</feature>
<protein>
    <recommendedName>
        <fullName evidence="6">RING-type domain-containing protein</fullName>
    </recommendedName>
</protein>
<dbReference type="InterPro" id="IPR051834">
    <property type="entry name" value="RING_finger_E3_ligase"/>
</dbReference>